<keyword evidence="3 5" id="KW-0378">Hydrolase</keyword>
<evidence type="ECO:0000256" key="2">
    <source>
        <dbReference type="ARBA" id="ARBA00022670"/>
    </source>
</evidence>
<dbReference type="InterPro" id="IPR023827">
    <property type="entry name" value="Peptidase_S8_Asp-AS"/>
</dbReference>
<dbReference type="Gene3D" id="3.40.50.200">
    <property type="entry name" value="Peptidase S8/S53 domain"/>
    <property type="match status" value="2"/>
</dbReference>
<sequence>MNIRVKAVFPILFLAIVVLPLLTVVPVGQAANLPPSRVTDVKSLLEVFDSPSPKVVDAQEPGVQVVTSGGSQVYKPFILVAFKQALSYVREYAKIKYYVPLPNGVVVAHVAVSREGLVKLAGLPGVLSIMPSPSLEELFSDQARLKSMAFEDKSPSQVAGAGGYSTFSSLDVLGVKREWSTYGYKGKGVIVGIVDTGVDFTNPELGLDAVARDSSGTPLVVVNDEHIALTPITVVRDANGYLNTSGAIVPVFSTLYSGQYGYPYVYTVRVTVNYTAPPVSKSGVYKFGFLEWFFSDSLTGNYVRVRIPTLLVDADTPGVYNAVMFDLSSAFYALSVTMRSLENSTLGTVLWAAPNPAWLDYSFNDEQLFKLGVNDVVGRDFNGDGIIDFGVGVIAGAYIDSYGLANYTYSYPTFTFGQPGEYPGLDPRGNYIAILTDWQGHGTSVATVIAARGRLNYTGYSKTPGEVYKLFGVAPEAKLSAGTGFYFGDLIPVEYWLGGWDWVYDPTYNALYPVPSGVRRAHIISNSWGYVNLARWGHQGPGMDYLSAVFDQIISVNLLVNHNVTIVFAAGNYGPGYTTISAPGADLLIIEVAASTNMEYFRLYGFPPGYSGDIVPFSSRGPNALGYPKPDVAAIGAFEWAGVRTVDGRGRGVIGYNEGAGGGLTLFGGTSEATPFTSGVLALGVQAYMSKYGYVPSPIELKVLLKSSTNDLKYPALEQGSGLVDAYKLVSTILSGGMTAYLTQPIAAAFTENYANVYGSYTSVIAGMLADTALYAVVPPGSSYDFTIYLKGQGPAFARAVWHQLVREVPVYSGVYYFTTRYFVLPRVYFADADYVEFYIVFQNLSYNPPYYGMLPSSNGYMIRADIFDSYNGSLYRLTTDAKVATEDRIPVGNVMQRVKGDLVLRLRPNPSVPAPTPVVVSIVARVYKEASPYLVSLSVPYAYVNGTGSITGRIVVPSTQPPGVYDFKIQVYTSNKVIVIPATVVVPAVLDSTWYVRLGGFKSVLSYDSYTPVGLADPASGRYTESLDWRMIPVYVSDPRIAGILLIARWSSGPASSLELLVQPPGGSFLPSGDLNLFSGYKLAASIGYVYNPNPSDQLSSVLRLYAPVKWSTLHAYADILAHYRITVSPTSYTETTIPITYAYPGALSGLYRILVAFNSYSGRLVYDPVTLEITVVRAYQVKTQTASGLSVTAYFTAPSIAYPLLGAKAYAVTDGSVAGASLSTIPLGTRTFQNGSTATVLEGQGYYLGTSSNGINYYVSYTVSSASYVETVMVLPSWTWHATGLYYYNTTSNSLVVFSIAYNAVITTGF</sequence>
<gene>
    <name evidence="7" type="ordered locus">TCELL_0225</name>
</gene>
<dbReference type="InterPro" id="IPR050131">
    <property type="entry name" value="Peptidase_S8_subtilisin-like"/>
</dbReference>
<feature type="domain" description="Peptidase S8/S53" evidence="6">
    <location>
        <begin position="186"/>
        <end position="720"/>
    </location>
</feature>
<protein>
    <submittedName>
        <fullName evidence="7">Subtilisin-like serine protease, family S8A</fullName>
    </submittedName>
</protein>
<dbReference type="InterPro" id="IPR015500">
    <property type="entry name" value="Peptidase_S8_subtilisin-rel"/>
</dbReference>
<dbReference type="PROSITE" id="PS00138">
    <property type="entry name" value="SUBTILASE_SER"/>
    <property type="match status" value="1"/>
</dbReference>
<dbReference type="Pfam" id="PF00082">
    <property type="entry name" value="Peptidase_S8"/>
    <property type="match status" value="1"/>
</dbReference>
<comment type="similarity">
    <text evidence="1 5">Belongs to the peptidase S8 family.</text>
</comment>
<dbReference type="GO" id="GO:0006508">
    <property type="term" value="P:proteolysis"/>
    <property type="evidence" value="ECO:0007669"/>
    <property type="project" value="UniProtKB-KW"/>
</dbReference>
<keyword evidence="2 5" id="KW-0645">Protease</keyword>
<dbReference type="GeneID" id="13012506"/>
<dbReference type="InterPro" id="IPR023828">
    <property type="entry name" value="Peptidase_S8_Ser-AS"/>
</dbReference>
<keyword evidence="8" id="KW-1185">Reference proteome</keyword>
<organism evidence="7 8">
    <name type="scientific">Thermogladius calderae (strain DSM 22663 / VKM B-2946 / 1633)</name>
    <dbReference type="NCBI Taxonomy" id="1184251"/>
    <lineage>
        <taxon>Archaea</taxon>
        <taxon>Thermoproteota</taxon>
        <taxon>Thermoprotei</taxon>
        <taxon>Desulfurococcales</taxon>
        <taxon>Desulfurococcaceae</taxon>
        <taxon>Thermogladius</taxon>
    </lineage>
</organism>
<dbReference type="PANTHER" id="PTHR43806">
    <property type="entry name" value="PEPTIDASE S8"/>
    <property type="match status" value="1"/>
</dbReference>
<dbReference type="InterPro" id="IPR036852">
    <property type="entry name" value="Peptidase_S8/S53_dom_sf"/>
</dbReference>
<dbReference type="Proteomes" id="UP000005270">
    <property type="component" value="Chromosome"/>
</dbReference>
<dbReference type="HOGENOM" id="CLU_260574_0_0_2"/>
<dbReference type="OrthoDB" id="27270at2157"/>
<proteinExistence type="inferred from homology"/>
<evidence type="ECO:0000256" key="1">
    <source>
        <dbReference type="ARBA" id="ARBA00011073"/>
    </source>
</evidence>
<dbReference type="eggNOG" id="arCOG00704">
    <property type="taxonomic scope" value="Archaea"/>
</dbReference>
<evidence type="ECO:0000259" key="6">
    <source>
        <dbReference type="Pfam" id="PF00082"/>
    </source>
</evidence>
<dbReference type="PRINTS" id="PR00723">
    <property type="entry name" value="SUBTILISIN"/>
</dbReference>
<dbReference type="RefSeq" id="WP_014736901.1">
    <property type="nucleotide sequence ID" value="NC_017954.1"/>
</dbReference>
<dbReference type="EMBL" id="CP003531">
    <property type="protein sequence ID" value="AFK50650.1"/>
    <property type="molecule type" value="Genomic_DNA"/>
</dbReference>
<evidence type="ECO:0000256" key="4">
    <source>
        <dbReference type="ARBA" id="ARBA00022825"/>
    </source>
</evidence>
<dbReference type="PROSITE" id="PS51892">
    <property type="entry name" value="SUBTILASE"/>
    <property type="match status" value="1"/>
</dbReference>
<dbReference type="SUPFAM" id="SSF52743">
    <property type="entry name" value="Subtilisin-like"/>
    <property type="match status" value="1"/>
</dbReference>
<evidence type="ECO:0000256" key="3">
    <source>
        <dbReference type="ARBA" id="ARBA00022801"/>
    </source>
</evidence>
<dbReference type="STRING" id="1184251.TCELL_0225"/>
<evidence type="ECO:0000256" key="5">
    <source>
        <dbReference type="RuleBase" id="RU003355"/>
    </source>
</evidence>
<name>I3TD12_THEC1</name>
<dbReference type="KEGG" id="thg:TCELL_0225"/>
<evidence type="ECO:0000313" key="7">
    <source>
        <dbReference type="EMBL" id="AFK50650.1"/>
    </source>
</evidence>
<keyword evidence="4 5" id="KW-0720">Serine protease</keyword>
<dbReference type="PANTHER" id="PTHR43806:SF11">
    <property type="entry name" value="CEREVISIN-RELATED"/>
    <property type="match status" value="1"/>
</dbReference>
<dbReference type="GO" id="GO:0004252">
    <property type="term" value="F:serine-type endopeptidase activity"/>
    <property type="evidence" value="ECO:0007669"/>
    <property type="project" value="InterPro"/>
</dbReference>
<dbReference type="InParanoid" id="I3TD12"/>
<evidence type="ECO:0000313" key="8">
    <source>
        <dbReference type="Proteomes" id="UP000005270"/>
    </source>
</evidence>
<reference evidence="7 8" key="1">
    <citation type="journal article" date="2012" name="J. Bacteriol.">
        <title>Complete genome sequence of the hyperthermophilic cellulolytic Crenarchaeon 'Thermogladius cellulolyticus' 1633.</title>
        <authorList>
            <person name="Mardanov A.V."/>
            <person name="Kochetkova T.V."/>
            <person name="Beletsky A.V."/>
            <person name="Bonch-Osmolovskaya E.A."/>
            <person name="Ravin N.V."/>
            <person name="Skryabin K.G."/>
        </authorList>
    </citation>
    <scope>NUCLEOTIDE SEQUENCE [LARGE SCALE GENOMIC DNA]</scope>
    <source>
        <strain evidence="8">DSM 22663 / VKM B-2946 / 1633</strain>
    </source>
</reference>
<dbReference type="PROSITE" id="PS00136">
    <property type="entry name" value="SUBTILASE_ASP"/>
    <property type="match status" value="1"/>
</dbReference>
<accession>I3TD12</accession>
<dbReference type="InterPro" id="IPR000209">
    <property type="entry name" value="Peptidase_S8/S53_dom"/>
</dbReference>